<dbReference type="GO" id="GO:0016020">
    <property type="term" value="C:membrane"/>
    <property type="evidence" value="ECO:0007669"/>
    <property type="project" value="InterPro"/>
</dbReference>
<gene>
    <name evidence="3" type="ORF">QNI22_27595</name>
</gene>
<reference evidence="3" key="1">
    <citation type="submission" date="2023-05" db="EMBL/GenBank/DDBJ databases">
        <authorList>
            <person name="Zhang X."/>
        </authorList>
    </citation>
    <scope>NUCLEOTIDE SEQUENCE</scope>
    <source>
        <strain evidence="3">BD1B2-1</strain>
    </source>
</reference>
<comment type="caution">
    <text evidence="3">The sequence shown here is derived from an EMBL/GenBank/DDBJ whole genome shotgun (WGS) entry which is preliminary data.</text>
</comment>
<protein>
    <submittedName>
        <fullName evidence="3">Alpha-1,2-fucosyltransferase</fullName>
    </submittedName>
</protein>
<proteinExistence type="predicted"/>
<dbReference type="GO" id="GO:0005975">
    <property type="term" value="P:carbohydrate metabolic process"/>
    <property type="evidence" value="ECO:0007669"/>
    <property type="project" value="InterPro"/>
</dbReference>
<evidence type="ECO:0000313" key="4">
    <source>
        <dbReference type="Proteomes" id="UP001232063"/>
    </source>
</evidence>
<dbReference type="Proteomes" id="UP001232063">
    <property type="component" value="Unassembled WGS sequence"/>
</dbReference>
<dbReference type="GO" id="GO:0008107">
    <property type="term" value="F:galactoside 2-alpha-L-fucosyltransferase activity"/>
    <property type="evidence" value="ECO:0007669"/>
    <property type="project" value="InterPro"/>
</dbReference>
<evidence type="ECO:0000313" key="3">
    <source>
        <dbReference type="EMBL" id="MDJ1504456.1"/>
    </source>
</evidence>
<dbReference type="Pfam" id="PF01531">
    <property type="entry name" value="Glyco_transf_11"/>
    <property type="match status" value="1"/>
</dbReference>
<evidence type="ECO:0000256" key="2">
    <source>
        <dbReference type="ARBA" id="ARBA00022679"/>
    </source>
</evidence>
<dbReference type="EMBL" id="JASJOU010000011">
    <property type="protein sequence ID" value="MDJ1504456.1"/>
    <property type="molecule type" value="Genomic_DNA"/>
</dbReference>
<name>A0AAE3R6C0_9BACT</name>
<dbReference type="CDD" id="cd11301">
    <property type="entry name" value="Fut1_Fut2_like"/>
    <property type="match status" value="1"/>
</dbReference>
<keyword evidence="2" id="KW-0808">Transferase</keyword>
<keyword evidence="1" id="KW-0328">Glycosyltransferase</keyword>
<dbReference type="InterPro" id="IPR002516">
    <property type="entry name" value="Glyco_trans_11"/>
</dbReference>
<dbReference type="Gene3D" id="3.40.50.11350">
    <property type="match status" value="1"/>
</dbReference>
<evidence type="ECO:0000256" key="1">
    <source>
        <dbReference type="ARBA" id="ARBA00022676"/>
    </source>
</evidence>
<keyword evidence="4" id="KW-1185">Reference proteome</keyword>
<sequence length="291" mass="34500">MIIVRLNGGLGNQLFQYALGRHLSIKHKVPFKLDISWYKKGIREYGLIHFTISEEIATQKEIASVTHMTKSLWNRLNRNLIQPILPYYKRYIVLEKQFAFDPRILNTASTIYLDGYWQNEKYFKDIEDLLRKDLQFKEPLDQQNRIISETITQKNAVSLHVRRGDYVSNPEYQQVFGTCDIDYYHKAIHWIKDNVSDPHFFIFSDDIEWTVNNIDIPFPFTVINHNKGSQSYKDMQLMSLCKHHIIANSTFSWWGAWLNPDKEKKIVAPKKWANIDSERSTHIVPLDWHQL</sequence>
<dbReference type="AlphaFoldDB" id="A0AAE3R6C0"/>
<accession>A0AAE3R6C0</accession>
<dbReference type="PANTHER" id="PTHR11927">
    <property type="entry name" value="GALACTOSIDE 2-L-FUCOSYLTRANSFERASE"/>
    <property type="match status" value="1"/>
</dbReference>
<organism evidence="3 4">
    <name type="scientific">Xanthocytophaga agilis</name>
    <dbReference type="NCBI Taxonomy" id="3048010"/>
    <lineage>
        <taxon>Bacteria</taxon>
        <taxon>Pseudomonadati</taxon>
        <taxon>Bacteroidota</taxon>
        <taxon>Cytophagia</taxon>
        <taxon>Cytophagales</taxon>
        <taxon>Rhodocytophagaceae</taxon>
        <taxon>Xanthocytophaga</taxon>
    </lineage>
</organism>
<dbReference type="PANTHER" id="PTHR11927:SF9">
    <property type="entry name" value="L-FUCOSYLTRANSFERASE"/>
    <property type="match status" value="1"/>
</dbReference>
<dbReference type="RefSeq" id="WP_314515747.1">
    <property type="nucleotide sequence ID" value="NZ_JASJOU010000011.1"/>
</dbReference>